<evidence type="ECO:0000259" key="16">
    <source>
        <dbReference type="SMART" id="SM00485"/>
    </source>
</evidence>
<feature type="compositionally biased region" description="Pro residues" evidence="14">
    <location>
        <begin position="623"/>
        <end position="636"/>
    </location>
</feature>
<evidence type="ECO:0000256" key="3">
    <source>
        <dbReference type="ARBA" id="ARBA00005283"/>
    </source>
</evidence>
<name>A0A5C5FYT9_9BASI</name>
<evidence type="ECO:0000259" key="15">
    <source>
        <dbReference type="SMART" id="SM00484"/>
    </source>
</evidence>
<feature type="region of interest" description="Disordered" evidence="14">
    <location>
        <begin position="501"/>
        <end position="725"/>
    </location>
</feature>
<feature type="coiled-coil region" evidence="13">
    <location>
        <begin position="727"/>
        <end position="766"/>
    </location>
</feature>
<comment type="subcellular location">
    <subcellularLocation>
        <location evidence="2">Nucleus</location>
    </subcellularLocation>
</comment>
<dbReference type="InterPro" id="IPR008918">
    <property type="entry name" value="HhH2"/>
</dbReference>
<evidence type="ECO:0000256" key="2">
    <source>
        <dbReference type="ARBA" id="ARBA00004123"/>
    </source>
</evidence>
<proteinExistence type="inferred from homology"/>
<keyword evidence="18" id="KW-1185">Reference proteome</keyword>
<evidence type="ECO:0000256" key="7">
    <source>
        <dbReference type="ARBA" id="ARBA00022763"/>
    </source>
</evidence>
<feature type="compositionally biased region" description="Pro residues" evidence="14">
    <location>
        <begin position="538"/>
        <end position="560"/>
    </location>
</feature>
<feature type="compositionally biased region" description="Low complexity" evidence="14">
    <location>
        <begin position="453"/>
        <end position="467"/>
    </location>
</feature>
<evidence type="ECO:0000256" key="10">
    <source>
        <dbReference type="ARBA" id="ARBA00023204"/>
    </source>
</evidence>
<evidence type="ECO:0000256" key="4">
    <source>
        <dbReference type="ARBA" id="ARBA00022722"/>
    </source>
</evidence>
<dbReference type="Pfam" id="PF00752">
    <property type="entry name" value="XPG_N"/>
    <property type="match status" value="1"/>
</dbReference>
<dbReference type="SMART" id="SM00485">
    <property type="entry name" value="XPGN"/>
    <property type="match status" value="1"/>
</dbReference>
<dbReference type="InterPro" id="IPR001044">
    <property type="entry name" value="XPG/Rad2_eukaryotes"/>
</dbReference>
<dbReference type="InterPro" id="IPR036279">
    <property type="entry name" value="5-3_exonuclease_C_sf"/>
</dbReference>
<feature type="compositionally biased region" description="Pro residues" evidence="14">
    <location>
        <begin position="684"/>
        <end position="698"/>
    </location>
</feature>
<dbReference type="PRINTS" id="PR00066">
    <property type="entry name" value="XRODRMPGMNTG"/>
</dbReference>
<keyword evidence="10" id="KW-0234">DNA repair</keyword>
<keyword evidence="9" id="KW-0460">Magnesium</keyword>
<evidence type="ECO:0000313" key="18">
    <source>
        <dbReference type="Proteomes" id="UP000311382"/>
    </source>
</evidence>
<keyword evidence="8" id="KW-0378">Hydrolase</keyword>
<dbReference type="EMBL" id="SOZI01000056">
    <property type="protein sequence ID" value="TNY20861.1"/>
    <property type="molecule type" value="Genomic_DNA"/>
</dbReference>
<feature type="compositionally biased region" description="Low complexity" evidence="14">
    <location>
        <begin position="637"/>
        <end position="651"/>
    </location>
</feature>
<keyword evidence="6" id="KW-0255">Endonuclease</keyword>
<dbReference type="InterPro" id="IPR019974">
    <property type="entry name" value="XPG_CS"/>
</dbReference>
<keyword evidence="11" id="KW-0539">Nucleus</keyword>
<feature type="compositionally biased region" description="Acidic residues" evidence="14">
    <location>
        <begin position="522"/>
        <end position="532"/>
    </location>
</feature>
<dbReference type="Pfam" id="PF00867">
    <property type="entry name" value="XPG_I"/>
    <property type="match status" value="1"/>
</dbReference>
<dbReference type="PROSITE" id="PS00841">
    <property type="entry name" value="XPG_1"/>
    <property type="match status" value="1"/>
</dbReference>
<feature type="compositionally biased region" description="Basic residues" evidence="14">
    <location>
        <begin position="1026"/>
        <end position="1035"/>
    </location>
</feature>
<organism evidence="17 18">
    <name type="scientific">Rhodotorula diobovata</name>
    <dbReference type="NCBI Taxonomy" id="5288"/>
    <lineage>
        <taxon>Eukaryota</taxon>
        <taxon>Fungi</taxon>
        <taxon>Dikarya</taxon>
        <taxon>Basidiomycota</taxon>
        <taxon>Pucciniomycotina</taxon>
        <taxon>Microbotryomycetes</taxon>
        <taxon>Sporidiobolales</taxon>
        <taxon>Sporidiobolaceae</taxon>
        <taxon>Rhodotorula</taxon>
    </lineage>
</organism>
<keyword evidence="13" id="KW-0175">Coiled coil</keyword>
<evidence type="ECO:0000256" key="9">
    <source>
        <dbReference type="ARBA" id="ARBA00022842"/>
    </source>
</evidence>
<evidence type="ECO:0000256" key="14">
    <source>
        <dbReference type="SAM" id="MobiDB-lite"/>
    </source>
</evidence>
<reference evidence="17 18" key="1">
    <citation type="submission" date="2019-03" db="EMBL/GenBank/DDBJ databases">
        <title>Rhodosporidium diobovatum UCD-FST 08-225 genome sequencing, assembly, and annotation.</title>
        <authorList>
            <person name="Fakankun I.U."/>
            <person name="Fristensky B."/>
            <person name="Levin D.B."/>
        </authorList>
    </citation>
    <scope>NUCLEOTIDE SEQUENCE [LARGE SCALE GENOMIC DNA]</scope>
    <source>
        <strain evidence="17 18">UCD-FST 08-225</strain>
    </source>
</reference>
<evidence type="ECO:0000256" key="13">
    <source>
        <dbReference type="SAM" id="Coils"/>
    </source>
</evidence>
<accession>A0A5C5FYT9</accession>
<dbReference type="GO" id="GO:0005634">
    <property type="term" value="C:nucleus"/>
    <property type="evidence" value="ECO:0007669"/>
    <property type="project" value="UniProtKB-SubCell"/>
</dbReference>
<dbReference type="InterPro" id="IPR006085">
    <property type="entry name" value="XPG_DNA_repair_N"/>
</dbReference>
<feature type="compositionally biased region" description="Low complexity" evidence="14">
    <location>
        <begin position="699"/>
        <end position="709"/>
    </location>
</feature>
<dbReference type="STRING" id="5288.A0A5C5FYT9"/>
<dbReference type="FunFam" id="1.10.150.20:FF:000030">
    <property type="entry name" value="Flap endonuclease GEN-like 1"/>
    <property type="match status" value="1"/>
</dbReference>
<dbReference type="Proteomes" id="UP000311382">
    <property type="component" value="Unassembled WGS sequence"/>
</dbReference>
<comment type="similarity">
    <text evidence="12">Belongs to the XPG/RAD2 endonuclease family. GEN subfamily.</text>
</comment>
<comment type="similarity">
    <text evidence="3">Belongs to the XPG/RAD2 endonuclease family. XPG subfamily.</text>
</comment>
<dbReference type="InterPro" id="IPR006084">
    <property type="entry name" value="XPG/Rad2"/>
</dbReference>
<evidence type="ECO:0008006" key="19">
    <source>
        <dbReference type="Google" id="ProtNLM"/>
    </source>
</evidence>
<dbReference type="SUPFAM" id="SSF47807">
    <property type="entry name" value="5' to 3' exonuclease, C-terminal subdomain"/>
    <property type="match status" value="1"/>
</dbReference>
<comment type="cofactor">
    <cofactor evidence="1">
        <name>Mg(2+)</name>
        <dbReference type="ChEBI" id="CHEBI:18420"/>
    </cofactor>
</comment>
<dbReference type="Gene3D" id="1.10.150.20">
    <property type="entry name" value="5' to 3' exonuclease, C-terminal subdomain"/>
    <property type="match status" value="1"/>
</dbReference>
<keyword evidence="7" id="KW-0227">DNA damage</keyword>
<feature type="domain" description="XPG N-terminal" evidence="16">
    <location>
        <begin position="1"/>
        <end position="99"/>
    </location>
</feature>
<dbReference type="PANTHER" id="PTHR16171:SF7">
    <property type="entry name" value="DNA REPAIR PROTEIN RAD2"/>
    <property type="match status" value="1"/>
</dbReference>
<keyword evidence="5" id="KW-0479">Metal-binding</keyword>
<dbReference type="CDD" id="cd09868">
    <property type="entry name" value="PIN_XPG_RAD2"/>
    <property type="match status" value="2"/>
</dbReference>
<dbReference type="AlphaFoldDB" id="A0A5C5FYT9"/>
<evidence type="ECO:0000256" key="5">
    <source>
        <dbReference type="ARBA" id="ARBA00022723"/>
    </source>
</evidence>
<evidence type="ECO:0000256" key="1">
    <source>
        <dbReference type="ARBA" id="ARBA00001946"/>
    </source>
</evidence>
<dbReference type="OrthoDB" id="31113at2759"/>
<gene>
    <name evidence="17" type="ORF">DMC30DRAFT_351638</name>
</gene>
<keyword evidence="4" id="KW-0540">Nuclease</keyword>
<feature type="domain" description="XPG-I" evidence="15">
    <location>
        <begin position="790"/>
        <end position="859"/>
    </location>
</feature>
<sequence>MGVQGLWKIVGPVARPITLESLEDKRLAIDASIWLYQFQMAMRDRKTGDTLHGAHIMGTFRRILKLLFHGIKPVFVFDGDAPMLKKRTIEKRKRRKQGAGNDLAKTAQKLLSAQLRTRDALTATAAGNSDVDTGEQVGADAVYLEDLDKPASPLKTIRKDALRDEYALPQSEGPLASRAKMSDPRIATEEELREFIEDLRPEDLDIESEFFSTLPTEVKYEILGDLRLKTRQVNHRRVQQMRGAAAVDFSRAQINHLMERNQYTQKLLSVTDELGKSAIAIPTRVAGSRNREYILVKQDASKGGGWVLGVKNPEVYNTEPITIDTTTDESVDEHTDTDEFEEVVAPQDEKAGLPTPDVQARRALAEEAVRARFAAAAPGPVADPYLDQPVASTSRGTGLFQQDAAVDDEDVILQRVLYESAQSAEAHDLHRPSLPPAASTSRLAGSPAQPHQPVASSSRSISVTIPSLPQPPPPSGNGAGADETDDDDLEYVSVPVTDHTATTAAQPNAPAPASPPAAPIEADGEGSDEFEEVAVAPPSRPPLQPAPLAPAPASAPPFGPPTASSFAPLSPSHRPPRPASSRPVSPPPMRPRTPPTPEPAPTRTLFDSMLPSDSESESETSPRKPPPAPLPLPLPTAPSSAAPPATARLSPSPDPFQRFDAVEQGDVQARDFAASPPREAAPRSPAPPEPPIRSPSPPVARASSPSPAAEPRRRSLPPEPAEEAEALQVLEREEEAFADVMAQLRNEKIEKMRAEAEKDVLKLSEQRNVEMRNADGVTRQMAVDIKELLILFGIPYVDAPMEAEAECASLLSRQLVDGIVTDDSDVFLFGGSRIYRNMFNESKYVECYLLADLEREIGLDRDKLVRLAYLLGSDYTEGLPGVGPVAGRELLEEFPGKNGLVRFREWWDRVQNGKDSEQETNTSWKRRFKKGHKELVLDKGWPSPDVAEAYYRPTVVESDEHFSWSGVDLDGLRFYLNRALGWDQTKTDSLLLPLIKREQERKAGAHSKQPVMTDFFDYTAGDAPFSRKKQPKYASKRLQNVVQVRGASPAADARPCSHNRSPTRTAMEGQVSAKGQGQGEGRRRRR</sequence>
<dbReference type="PROSITE" id="PS00842">
    <property type="entry name" value="XPG_2"/>
    <property type="match status" value="1"/>
</dbReference>
<feature type="compositionally biased region" description="Pro residues" evidence="14">
    <location>
        <begin position="509"/>
        <end position="518"/>
    </location>
</feature>
<dbReference type="GO" id="GO:0006289">
    <property type="term" value="P:nucleotide-excision repair"/>
    <property type="evidence" value="ECO:0007669"/>
    <property type="project" value="InterPro"/>
</dbReference>
<comment type="caution">
    <text evidence="17">The sequence shown here is derived from an EMBL/GenBank/DDBJ whole genome shotgun (WGS) entry which is preliminary data.</text>
</comment>
<dbReference type="SMART" id="SM00484">
    <property type="entry name" value="XPGI"/>
    <property type="match status" value="1"/>
</dbReference>
<dbReference type="PANTHER" id="PTHR16171">
    <property type="entry name" value="DNA REPAIR PROTEIN COMPLEMENTING XP-G CELLS-RELATED"/>
    <property type="match status" value="1"/>
</dbReference>
<dbReference type="InterPro" id="IPR029060">
    <property type="entry name" value="PIN-like_dom_sf"/>
</dbReference>
<dbReference type="InterPro" id="IPR006086">
    <property type="entry name" value="XPG-I_dom"/>
</dbReference>
<feature type="region of interest" description="Disordered" evidence="14">
    <location>
        <begin position="423"/>
        <end position="486"/>
    </location>
</feature>
<dbReference type="SMART" id="SM00279">
    <property type="entry name" value="HhH2"/>
    <property type="match status" value="1"/>
</dbReference>
<dbReference type="GO" id="GO:0046872">
    <property type="term" value="F:metal ion binding"/>
    <property type="evidence" value="ECO:0007669"/>
    <property type="project" value="UniProtKB-KW"/>
</dbReference>
<feature type="compositionally biased region" description="Low complexity" evidence="14">
    <location>
        <begin position="561"/>
        <end position="572"/>
    </location>
</feature>
<dbReference type="Gene3D" id="3.40.50.1010">
    <property type="entry name" value="5'-nuclease"/>
    <property type="match status" value="2"/>
</dbReference>
<evidence type="ECO:0000256" key="11">
    <source>
        <dbReference type="ARBA" id="ARBA00023242"/>
    </source>
</evidence>
<feature type="compositionally biased region" description="Pro residues" evidence="14">
    <location>
        <begin position="584"/>
        <end position="600"/>
    </location>
</feature>
<evidence type="ECO:0000256" key="12">
    <source>
        <dbReference type="ARBA" id="ARBA00038112"/>
    </source>
</evidence>
<dbReference type="PRINTS" id="PR00853">
    <property type="entry name" value="XPGRADSUPER"/>
</dbReference>
<evidence type="ECO:0000256" key="8">
    <source>
        <dbReference type="ARBA" id="ARBA00022801"/>
    </source>
</evidence>
<evidence type="ECO:0000256" key="6">
    <source>
        <dbReference type="ARBA" id="ARBA00022759"/>
    </source>
</evidence>
<feature type="region of interest" description="Disordered" evidence="14">
    <location>
        <begin position="1026"/>
        <end position="1086"/>
    </location>
</feature>
<protein>
    <recommendedName>
        <fullName evidence="19">PIN domain-like protein</fullName>
    </recommendedName>
</protein>
<evidence type="ECO:0000313" key="17">
    <source>
        <dbReference type="EMBL" id="TNY20861.1"/>
    </source>
</evidence>
<dbReference type="GO" id="GO:0003697">
    <property type="term" value="F:single-stranded DNA binding"/>
    <property type="evidence" value="ECO:0007669"/>
    <property type="project" value="InterPro"/>
</dbReference>
<dbReference type="GO" id="GO:0048256">
    <property type="term" value="F:flap endonuclease activity"/>
    <property type="evidence" value="ECO:0007669"/>
    <property type="project" value="UniProtKB-ARBA"/>
</dbReference>
<dbReference type="SUPFAM" id="SSF88723">
    <property type="entry name" value="PIN domain-like"/>
    <property type="match status" value="1"/>
</dbReference>
<dbReference type="CDD" id="cd09904">
    <property type="entry name" value="H3TH_XPG"/>
    <property type="match status" value="1"/>
</dbReference>